<comment type="similarity">
    <text evidence="1 2">Belongs to the small heat shock protein (HSP20) family.</text>
</comment>
<keyword evidence="4" id="KW-0732">Signal</keyword>
<protein>
    <submittedName>
        <fullName evidence="6">Hsp20 family protein</fullName>
    </submittedName>
</protein>
<organism evidence="6 7">
    <name type="scientific">Bacteriovorax antarcticus</name>
    <dbReference type="NCBI Taxonomy" id="3088717"/>
    <lineage>
        <taxon>Bacteria</taxon>
        <taxon>Pseudomonadati</taxon>
        <taxon>Bdellovibrionota</taxon>
        <taxon>Bacteriovoracia</taxon>
        <taxon>Bacteriovoracales</taxon>
        <taxon>Bacteriovoracaceae</taxon>
        <taxon>Bacteriovorax</taxon>
    </lineage>
</organism>
<dbReference type="Pfam" id="PF00011">
    <property type="entry name" value="HSP20"/>
    <property type="match status" value="1"/>
</dbReference>
<evidence type="ECO:0000256" key="4">
    <source>
        <dbReference type="SAM" id="SignalP"/>
    </source>
</evidence>
<dbReference type="EMBL" id="JAYGJQ010000003">
    <property type="protein sequence ID" value="MEA9358561.1"/>
    <property type="molecule type" value="Genomic_DNA"/>
</dbReference>
<dbReference type="InterPro" id="IPR002068">
    <property type="entry name" value="A-crystallin/Hsp20_dom"/>
</dbReference>
<name>A0ABU5VZY3_9BACT</name>
<feature type="region of interest" description="Disordered" evidence="3">
    <location>
        <begin position="179"/>
        <end position="203"/>
    </location>
</feature>
<dbReference type="CDD" id="cd06464">
    <property type="entry name" value="ACD_sHsps-like"/>
    <property type="match status" value="1"/>
</dbReference>
<evidence type="ECO:0000313" key="7">
    <source>
        <dbReference type="Proteomes" id="UP001302274"/>
    </source>
</evidence>
<evidence type="ECO:0000256" key="3">
    <source>
        <dbReference type="SAM" id="MobiDB-lite"/>
    </source>
</evidence>
<feature type="domain" description="SHSP" evidence="5">
    <location>
        <begin position="76"/>
        <end position="186"/>
    </location>
</feature>
<evidence type="ECO:0000313" key="6">
    <source>
        <dbReference type="EMBL" id="MEA9358561.1"/>
    </source>
</evidence>
<gene>
    <name evidence="6" type="ORF">SHI21_20155</name>
</gene>
<evidence type="ECO:0000256" key="1">
    <source>
        <dbReference type="PROSITE-ProRule" id="PRU00285"/>
    </source>
</evidence>
<evidence type="ECO:0000259" key="5">
    <source>
        <dbReference type="PROSITE" id="PS01031"/>
    </source>
</evidence>
<dbReference type="PROSITE" id="PS01031">
    <property type="entry name" value="SHSP"/>
    <property type="match status" value="1"/>
</dbReference>
<dbReference type="SUPFAM" id="SSF49764">
    <property type="entry name" value="HSP20-like chaperones"/>
    <property type="match status" value="1"/>
</dbReference>
<proteinExistence type="inferred from homology"/>
<dbReference type="InterPro" id="IPR008978">
    <property type="entry name" value="HSP20-like_chaperone"/>
</dbReference>
<evidence type="ECO:0000256" key="2">
    <source>
        <dbReference type="RuleBase" id="RU003616"/>
    </source>
</evidence>
<sequence>MKKLVLIMIFLFANITAPKIYAQDEQFEKQIQEIMKAREEMLNSLMDGNGDMEQKMMEMMRRFSQQGGMPGFDIGELEGPVVGEYDWIVTDTQKILKIKVKQIKDKPLDIKIEKGMVKIKGDVESTQGTGKKKIVRKVNFERSFSLPDDVDQTSPEFENKDGEFLIKFKRLAKAEFKKTTPPPAVKKVDERIPVSPNSDDLNI</sequence>
<dbReference type="RefSeq" id="WP_323579029.1">
    <property type="nucleotide sequence ID" value="NZ_JAYGJQ010000003.1"/>
</dbReference>
<feature type="chain" id="PRO_5045254349" evidence="4">
    <location>
        <begin position="23"/>
        <end position="203"/>
    </location>
</feature>
<dbReference type="Proteomes" id="UP001302274">
    <property type="component" value="Unassembled WGS sequence"/>
</dbReference>
<reference evidence="6 7" key="1">
    <citation type="submission" date="2023-11" db="EMBL/GenBank/DDBJ databases">
        <title>A Novel Polar Bacteriovorax (B. antarcticus) Isolated from the Biocrust in Antarctica.</title>
        <authorList>
            <person name="Mun W."/>
            <person name="Choi S.Y."/>
            <person name="Mitchell R.J."/>
        </authorList>
    </citation>
    <scope>NUCLEOTIDE SEQUENCE [LARGE SCALE GENOMIC DNA]</scope>
    <source>
        <strain evidence="6 7">PP10</strain>
    </source>
</reference>
<feature type="signal peptide" evidence="4">
    <location>
        <begin position="1"/>
        <end position="22"/>
    </location>
</feature>
<dbReference type="Gene3D" id="2.60.40.790">
    <property type="match status" value="1"/>
</dbReference>
<keyword evidence="7" id="KW-1185">Reference proteome</keyword>
<comment type="caution">
    <text evidence="6">The sequence shown here is derived from an EMBL/GenBank/DDBJ whole genome shotgun (WGS) entry which is preliminary data.</text>
</comment>
<accession>A0ABU5VZY3</accession>